<evidence type="ECO:0000256" key="10">
    <source>
        <dbReference type="ARBA" id="ARBA00042761"/>
    </source>
</evidence>
<sequence length="265" mass="29753">MAEADEQVDTSDCGDCGKARKQKRRLPEWMKNVVVDKDHTKMKRKRGGAQKGQTTLVTDLPVLKFTGNIVYCYQKDDCSFMCEDIMSNSTSGPSCVVGFDIEWPVTYTAGKEEKTAVLQLCPSHNNCYLFHLSCMSGFPGGLKKLLETESMKKVGVGIQGDVWKLLRDFDIQMKGGVDLSNLANQKTGSAEIWSLDNLCKHVLKQRLDKDPGVRKSDWRQYPLTPTQKQYAAADAYAGLLLYNKLTQTRGKGNTDTMKEAIYKRQ</sequence>
<dbReference type="GO" id="GO:0005634">
    <property type="term" value="C:nucleus"/>
    <property type="evidence" value="ECO:0007669"/>
    <property type="project" value="UniProtKB-SubCell"/>
</dbReference>
<keyword evidence="3" id="KW-0479">Metal-binding</keyword>
<keyword evidence="6" id="KW-0460">Magnesium</keyword>
<evidence type="ECO:0000256" key="6">
    <source>
        <dbReference type="ARBA" id="ARBA00022842"/>
    </source>
</evidence>
<keyword evidence="7" id="KW-0539">Nucleus</keyword>
<keyword evidence="14" id="KW-0347">Helicase</keyword>
<reference evidence="14" key="1">
    <citation type="submission" date="2025-08" db="UniProtKB">
        <authorList>
            <consortium name="RefSeq"/>
        </authorList>
    </citation>
    <scope>IDENTIFICATION</scope>
    <source>
        <tissue evidence="14">Gonad</tissue>
    </source>
</reference>
<evidence type="ECO:0000256" key="7">
    <source>
        <dbReference type="ARBA" id="ARBA00023242"/>
    </source>
</evidence>
<dbReference type="GO" id="GO:0004386">
    <property type="term" value="F:helicase activity"/>
    <property type="evidence" value="ECO:0007669"/>
    <property type="project" value="UniProtKB-KW"/>
</dbReference>
<evidence type="ECO:0000256" key="1">
    <source>
        <dbReference type="ARBA" id="ARBA00004123"/>
    </source>
</evidence>
<gene>
    <name evidence="14" type="primary">LOC109474083</name>
</gene>
<evidence type="ECO:0000259" key="12">
    <source>
        <dbReference type="SMART" id="SM00474"/>
    </source>
</evidence>
<dbReference type="GO" id="GO:0008408">
    <property type="term" value="F:3'-5' exonuclease activity"/>
    <property type="evidence" value="ECO:0007669"/>
    <property type="project" value="InterPro"/>
</dbReference>
<dbReference type="InterPro" id="IPR002562">
    <property type="entry name" value="3'-5'_exonuclease_dom"/>
</dbReference>
<dbReference type="Gene3D" id="3.30.420.10">
    <property type="entry name" value="Ribonuclease H-like superfamily/Ribonuclease H"/>
    <property type="match status" value="1"/>
</dbReference>
<evidence type="ECO:0000256" key="9">
    <source>
        <dbReference type="ARBA" id="ARBA00040531"/>
    </source>
</evidence>
<dbReference type="AlphaFoldDB" id="A0A6P4Z7F3"/>
<dbReference type="InterPro" id="IPR036397">
    <property type="entry name" value="RNaseH_sf"/>
</dbReference>
<feature type="domain" description="3'-5' exonuclease" evidence="12">
    <location>
        <begin position="69"/>
        <end position="250"/>
    </location>
</feature>
<keyword evidence="14" id="KW-0547">Nucleotide-binding</keyword>
<comment type="function">
    <text evidence="11">Has exonuclease activity on both single-stranded and duplex templates bearing overhangs, but not blunt ended duplex DNA, and cleaves in a 3'-5' direction. Essential for the formation of DNA replication focal centers. Has an important role in maintaining genome stability.</text>
</comment>
<dbReference type="InterPro" id="IPR051132">
    <property type="entry name" value="3-5_Exonuclease_domain"/>
</dbReference>
<evidence type="ECO:0000256" key="11">
    <source>
        <dbReference type="ARBA" id="ARBA00045901"/>
    </source>
</evidence>
<dbReference type="PANTHER" id="PTHR13620">
    <property type="entry name" value="3-5 EXONUCLEASE"/>
    <property type="match status" value="1"/>
</dbReference>
<dbReference type="GO" id="GO:0003676">
    <property type="term" value="F:nucleic acid binding"/>
    <property type="evidence" value="ECO:0007669"/>
    <property type="project" value="InterPro"/>
</dbReference>
<dbReference type="GO" id="GO:0006139">
    <property type="term" value="P:nucleobase-containing compound metabolic process"/>
    <property type="evidence" value="ECO:0007669"/>
    <property type="project" value="InterPro"/>
</dbReference>
<keyword evidence="4" id="KW-0378">Hydrolase</keyword>
<proteinExistence type="inferred from homology"/>
<accession>A0A6P4Z7F3</accession>
<dbReference type="KEGG" id="bbel:109474083"/>
<dbReference type="Pfam" id="PF01612">
    <property type="entry name" value="DNA_pol_A_exo1"/>
    <property type="match status" value="1"/>
</dbReference>
<keyword evidence="13" id="KW-1185">Reference proteome</keyword>
<keyword evidence="5" id="KW-0269">Exonuclease</keyword>
<organism evidence="13 14">
    <name type="scientific">Branchiostoma belcheri</name>
    <name type="common">Amphioxus</name>
    <dbReference type="NCBI Taxonomy" id="7741"/>
    <lineage>
        <taxon>Eukaryota</taxon>
        <taxon>Metazoa</taxon>
        <taxon>Chordata</taxon>
        <taxon>Cephalochordata</taxon>
        <taxon>Leptocardii</taxon>
        <taxon>Amphioxiformes</taxon>
        <taxon>Branchiostomatidae</taxon>
        <taxon>Branchiostoma</taxon>
    </lineage>
</organism>
<dbReference type="PANTHER" id="PTHR13620:SF109">
    <property type="entry name" value="3'-5' EXONUCLEASE"/>
    <property type="match status" value="1"/>
</dbReference>
<protein>
    <recommendedName>
        <fullName evidence="9">3'-5' exonuclease</fullName>
    </recommendedName>
    <alternativeName>
        <fullName evidence="10">Werner Syndrome-like exonuclease</fullName>
    </alternativeName>
</protein>
<evidence type="ECO:0000256" key="3">
    <source>
        <dbReference type="ARBA" id="ARBA00022723"/>
    </source>
</evidence>
<evidence type="ECO:0000256" key="5">
    <source>
        <dbReference type="ARBA" id="ARBA00022839"/>
    </source>
</evidence>
<keyword evidence="2" id="KW-0540">Nuclease</keyword>
<dbReference type="Proteomes" id="UP000515135">
    <property type="component" value="Unplaced"/>
</dbReference>
<dbReference type="SUPFAM" id="SSF53098">
    <property type="entry name" value="Ribonuclease H-like"/>
    <property type="match status" value="1"/>
</dbReference>
<keyword evidence="14" id="KW-0067">ATP-binding</keyword>
<dbReference type="CDD" id="cd06141">
    <property type="entry name" value="WRN_exo"/>
    <property type="match status" value="1"/>
</dbReference>
<evidence type="ECO:0000313" key="13">
    <source>
        <dbReference type="Proteomes" id="UP000515135"/>
    </source>
</evidence>
<dbReference type="InterPro" id="IPR012337">
    <property type="entry name" value="RNaseH-like_sf"/>
</dbReference>
<name>A0A6P4Z7F3_BRABE</name>
<dbReference type="GO" id="GO:0046872">
    <property type="term" value="F:metal ion binding"/>
    <property type="evidence" value="ECO:0007669"/>
    <property type="project" value="UniProtKB-KW"/>
</dbReference>
<evidence type="ECO:0000256" key="8">
    <source>
        <dbReference type="ARBA" id="ARBA00037949"/>
    </source>
</evidence>
<dbReference type="RefSeq" id="XP_019629854.1">
    <property type="nucleotide sequence ID" value="XM_019774295.1"/>
</dbReference>
<evidence type="ECO:0000256" key="4">
    <source>
        <dbReference type="ARBA" id="ARBA00022801"/>
    </source>
</evidence>
<comment type="similarity">
    <text evidence="8">Belongs to the WRNexo family.</text>
</comment>
<evidence type="ECO:0000313" key="14">
    <source>
        <dbReference type="RefSeq" id="XP_019629854.1"/>
    </source>
</evidence>
<dbReference type="GeneID" id="109474083"/>
<dbReference type="SMART" id="SM00474">
    <property type="entry name" value="35EXOc"/>
    <property type="match status" value="1"/>
</dbReference>
<comment type="subcellular location">
    <subcellularLocation>
        <location evidence="1">Nucleus</location>
    </subcellularLocation>
</comment>
<evidence type="ECO:0000256" key="2">
    <source>
        <dbReference type="ARBA" id="ARBA00022722"/>
    </source>
</evidence>
<dbReference type="OrthoDB" id="10261556at2759"/>